<evidence type="ECO:0000313" key="1">
    <source>
        <dbReference type="EMBL" id="GJT09944.1"/>
    </source>
</evidence>
<evidence type="ECO:0008006" key="3">
    <source>
        <dbReference type="Google" id="ProtNLM"/>
    </source>
</evidence>
<sequence length="187" mass="20988">MLKKPLRKLLFDQGNINENVKRIRHELDEVQRALDADPSNAKIWEEEAAYLQAFNESLLVQERFLKQKAKVEWLKSGDANSAYFHKVVKSNVSRNRIDSVTTSSGVCVVGDQVPMAFIHHFSAFLGQQGVTLPFISTDLFSNKLSTDVADHMIRAVSDQEIHDAIFSMGNDKSPGPDGYSVAFFKEA</sequence>
<accession>A0ABQ5B987</accession>
<name>A0ABQ5B987_9ASTR</name>
<dbReference type="EMBL" id="BQNB010012950">
    <property type="protein sequence ID" value="GJT09944.1"/>
    <property type="molecule type" value="Genomic_DNA"/>
</dbReference>
<protein>
    <recommendedName>
        <fullName evidence="3">Reverse transcriptase</fullName>
    </recommendedName>
</protein>
<organism evidence="1 2">
    <name type="scientific">Tanacetum coccineum</name>
    <dbReference type="NCBI Taxonomy" id="301880"/>
    <lineage>
        <taxon>Eukaryota</taxon>
        <taxon>Viridiplantae</taxon>
        <taxon>Streptophyta</taxon>
        <taxon>Embryophyta</taxon>
        <taxon>Tracheophyta</taxon>
        <taxon>Spermatophyta</taxon>
        <taxon>Magnoliopsida</taxon>
        <taxon>eudicotyledons</taxon>
        <taxon>Gunneridae</taxon>
        <taxon>Pentapetalae</taxon>
        <taxon>asterids</taxon>
        <taxon>campanulids</taxon>
        <taxon>Asterales</taxon>
        <taxon>Asteraceae</taxon>
        <taxon>Asteroideae</taxon>
        <taxon>Anthemideae</taxon>
        <taxon>Anthemidinae</taxon>
        <taxon>Tanacetum</taxon>
    </lineage>
</organism>
<reference evidence="1" key="1">
    <citation type="journal article" date="2022" name="Int. J. Mol. Sci.">
        <title>Draft Genome of Tanacetum Coccineum: Genomic Comparison of Closely Related Tanacetum-Family Plants.</title>
        <authorList>
            <person name="Yamashiro T."/>
            <person name="Shiraishi A."/>
            <person name="Nakayama K."/>
            <person name="Satake H."/>
        </authorList>
    </citation>
    <scope>NUCLEOTIDE SEQUENCE</scope>
</reference>
<reference evidence="1" key="2">
    <citation type="submission" date="2022-01" db="EMBL/GenBank/DDBJ databases">
        <authorList>
            <person name="Yamashiro T."/>
            <person name="Shiraishi A."/>
            <person name="Satake H."/>
            <person name="Nakayama K."/>
        </authorList>
    </citation>
    <scope>NUCLEOTIDE SEQUENCE</scope>
</reference>
<keyword evidence="2" id="KW-1185">Reference proteome</keyword>
<comment type="caution">
    <text evidence="1">The sequence shown here is derived from an EMBL/GenBank/DDBJ whole genome shotgun (WGS) entry which is preliminary data.</text>
</comment>
<dbReference type="Proteomes" id="UP001151760">
    <property type="component" value="Unassembled WGS sequence"/>
</dbReference>
<gene>
    <name evidence="1" type="ORF">Tco_0856986</name>
</gene>
<proteinExistence type="predicted"/>
<evidence type="ECO:0000313" key="2">
    <source>
        <dbReference type="Proteomes" id="UP001151760"/>
    </source>
</evidence>